<keyword evidence="2" id="KW-1185">Reference proteome</keyword>
<evidence type="ECO:0000313" key="1">
    <source>
        <dbReference type="EMBL" id="QOY86513.1"/>
    </source>
</evidence>
<protein>
    <recommendedName>
        <fullName evidence="3">Tetratricopeptide repeat protein</fullName>
    </recommendedName>
</protein>
<organism evidence="1 2">
    <name type="scientific">Paludibaculum fermentans</name>
    <dbReference type="NCBI Taxonomy" id="1473598"/>
    <lineage>
        <taxon>Bacteria</taxon>
        <taxon>Pseudomonadati</taxon>
        <taxon>Acidobacteriota</taxon>
        <taxon>Terriglobia</taxon>
        <taxon>Bryobacterales</taxon>
        <taxon>Bryobacteraceae</taxon>
        <taxon>Paludibaculum</taxon>
    </lineage>
</organism>
<sequence length="331" mass="36621">MRQLGLVIALLIGGGIVLAQPAAKEDYRLALPEHKGQFYWPMEGFKITQSSAKPNANEIGLRGRDASGNLTFLGFLFLVPEHPDMNSAACRDFLLREDQKADKTIKILSTSELARPAGLPVAMAAYTNRNRDGSPHYQVRGFVAAGNLCGDLAFFSSKPISENDPELKRIFSGIEFNPDYVPRFRDVALYAQILFQNHLYKGAAPLFEKCLAMVPPDGAPFPSAITAARIMRDQAGMSYGIAENYKKARSLFEEGVAKDPVYPMNYYNLACADAGENQLAAAKAHLQQAFDRKANMIRGEQLPTPTKDDSFLPYKGNKEFWAFLEKLEAAK</sequence>
<dbReference type="Gene3D" id="1.25.40.10">
    <property type="entry name" value="Tetratricopeptide repeat domain"/>
    <property type="match status" value="1"/>
</dbReference>
<dbReference type="SUPFAM" id="SSF48452">
    <property type="entry name" value="TPR-like"/>
    <property type="match status" value="1"/>
</dbReference>
<dbReference type="AlphaFoldDB" id="A0A7S7SJB1"/>
<dbReference type="KEGG" id="pfer:IRI77_27480"/>
<proteinExistence type="predicted"/>
<dbReference type="EMBL" id="CP063849">
    <property type="protein sequence ID" value="QOY86513.1"/>
    <property type="molecule type" value="Genomic_DNA"/>
</dbReference>
<dbReference type="RefSeq" id="WP_194448182.1">
    <property type="nucleotide sequence ID" value="NZ_CP063849.1"/>
</dbReference>
<accession>A0A7S7SJB1</accession>
<dbReference type="Proteomes" id="UP000593892">
    <property type="component" value="Chromosome"/>
</dbReference>
<reference evidence="1 2" key="1">
    <citation type="submission" date="2020-10" db="EMBL/GenBank/DDBJ databases">
        <title>Complete genome sequence of Paludibaculum fermentans P105T, a facultatively anaerobic acidobacterium capable of dissimilatory Fe(III) reduction.</title>
        <authorList>
            <person name="Dedysh S.N."/>
            <person name="Beletsky A.V."/>
            <person name="Kulichevskaya I.S."/>
            <person name="Mardanov A.V."/>
            <person name="Ravin N.V."/>
        </authorList>
    </citation>
    <scope>NUCLEOTIDE SEQUENCE [LARGE SCALE GENOMIC DNA]</scope>
    <source>
        <strain evidence="1 2">P105</strain>
    </source>
</reference>
<gene>
    <name evidence="1" type="ORF">IRI77_27480</name>
</gene>
<name>A0A7S7SJB1_PALFE</name>
<evidence type="ECO:0000313" key="2">
    <source>
        <dbReference type="Proteomes" id="UP000593892"/>
    </source>
</evidence>
<dbReference type="InterPro" id="IPR011990">
    <property type="entry name" value="TPR-like_helical_dom_sf"/>
</dbReference>
<evidence type="ECO:0008006" key="3">
    <source>
        <dbReference type="Google" id="ProtNLM"/>
    </source>
</evidence>